<feature type="domain" description="Rho-GAP" evidence="8">
    <location>
        <begin position="727"/>
        <end position="917"/>
    </location>
</feature>
<feature type="region of interest" description="Disordered" evidence="6">
    <location>
        <begin position="957"/>
        <end position="1041"/>
    </location>
</feature>
<feature type="compositionally biased region" description="Polar residues" evidence="6">
    <location>
        <begin position="1509"/>
        <end position="1520"/>
    </location>
</feature>
<feature type="compositionally biased region" description="Low complexity" evidence="6">
    <location>
        <begin position="959"/>
        <end position="969"/>
    </location>
</feature>
<dbReference type="InterPro" id="IPR051627">
    <property type="entry name" value="SLIT-ROBO_RhoGAP"/>
</dbReference>
<dbReference type="Pfam" id="PF00611">
    <property type="entry name" value="FCH"/>
    <property type="match status" value="1"/>
</dbReference>
<dbReference type="InterPro" id="IPR008936">
    <property type="entry name" value="Rho_GTPase_activation_prot"/>
</dbReference>
<evidence type="ECO:0000259" key="7">
    <source>
        <dbReference type="PROSITE" id="PS50002"/>
    </source>
</evidence>
<dbReference type="InterPro" id="IPR001060">
    <property type="entry name" value="FCH_dom"/>
</dbReference>
<protein>
    <submittedName>
        <fullName evidence="10">SLIT-ROBO Rho GTPase-activating protein 3</fullName>
    </submittedName>
</protein>
<evidence type="ECO:0000256" key="1">
    <source>
        <dbReference type="ARBA" id="ARBA00022443"/>
    </source>
</evidence>
<feature type="domain" description="SH3" evidence="7">
    <location>
        <begin position="1059"/>
        <end position="1122"/>
    </location>
</feature>
<dbReference type="Gene3D" id="1.20.1270.60">
    <property type="entry name" value="Arfaptin homology (AH) domain/BAR domain"/>
    <property type="match status" value="1"/>
</dbReference>
<feature type="compositionally biased region" description="Polar residues" evidence="6">
    <location>
        <begin position="1348"/>
        <end position="1369"/>
    </location>
</feature>
<dbReference type="SMART" id="SM00055">
    <property type="entry name" value="FCH"/>
    <property type="match status" value="1"/>
</dbReference>
<dbReference type="PROSITE" id="PS51741">
    <property type="entry name" value="F_BAR"/>
    <property type="match status" value="1"/>
</dbReference>
<feature type="compositionally biased region" description="Low complexity" evidence="6">
    <location>
        <begin position="1157"/>
        <end position="1170"/>
    </location>
</feature>
<evidence type="ECO:0000259" key="9">
    <source>
        <dbReference type="PROSITE" id="PS51741"/>
    </source>
</evidence>
<accession>A0ABR4QH92</accession>
<evidence type="ECO:0000259" key="8">
    <source>
        <dbReference type="PROSITE" id="PS50238"/>
    </source>
</evidence>
<dbReference type="InterPro" id="IPR000198">
    <property type="entry name" value="RhoGAP_dom"/>
</dbReference>
<dbReference type="InterPro" id="IPR031160">
    <property type="entry name" value="F_BAR_dom"/>
</dbReference>
<dbReference type="Gene3D" id="2.30.30.40">
    <property type="entry name" value="SH3 Domains"/>
    <property type="match status" value="1"/>
</dbReference>
<keyword evidence="11" id="KW-1185">Reference proteome</keyword>
<dbReference type="InterPro" id="IPR001452">
    <property type="entry name" value="SH3_domain"/>
</dbReference>
<dbReference type="PROSITE" id="PS50002">
    <property type="entry name" value="SH3"/>
    <property type="match status" value="1"/>
</dbReference>
<keyword evidence="3 5" id="KW-0175">Coiled coil</keyword>
<dbReference type="SMART" id="SM00326">
    <property type="entry name" value="SH3"/>
    <property type="match status" value="1"/>
</dbReference>
<feature type="compositionally biased region" description="Pro residues" evidence="6">
    <location>
        <begin position="674"/>
        <end position="690"/>
    </location>
</feature>
<feature type="region of interest" description="Disordered" evidence="6">
    <location>
        <begin position="1203"/>
        <end position="1369"/>
    </location>
</feature>
<feature type="compositionally biased region" description="Polar residues" evidence="6">
    <location>
        <begin position="989"/>
        <end position="1000"/>
    </location>
</feature>
<keyword evidence="2" id="KW-0343">GTPase activation</keyword>
<feature type="compositionally biased region" description="Polar residues" evidence="6">
    <location>
        <begin position="1214"/>
        <end position="1224"/>
    </location>
</feature>
<comment type="caution">
    <text evidence="10">The sequence shown here is derived from an EMBL/GenBank/DDBJ whole genome shotgun (WGS) entry which is preliminary data.</text>
</comment>
<feature type="compositionally biased region" description="Low complexity" evidence="6">
    <location>
        <begin position="1571"/>
        <end position="1585"/>
    </location>
</feature>
<dbReference type="Proteomes" id="UP001651158">
    <property type="component" value="Unassembled WGS sequence"/>
</dbReference>
<feature type="region of interest" description="Disordered" evidence="6">
    <location>
        <begin position="1137"/>
        <end position="1186"/>
    </location>
</feature>
<proteinExistence type="predicted"/>
<dbReference type="SUPFAM" id="SSF103657">
    <property type="entry name" value="BAR/IMD domain-like"/>
    <property type="match status" value="1"/>
</dbReference>
<feature type="compositionally biased region" description="Low complexity" evidence="6">
    <location>
        <begin position="1277"/>
        <end position="1292"/>
    </location>
</feature>
<evidence type="ECO:0000313" key="11">
    <source>
        <dbReference type="Proteomes" id="UP001651158"/>
    </source>
</evidence>
<feature type="region of interest" description="Disordered" evidence="6">
    <location>
        <begin position="1384"/>
        <end position="1556"/>
    </location>
</feature>
<feature type="domain" description="F-BAR" evidence="9">
    <location>
        <begin position="106"/>
        <end position="389"/>
    </location>
</feature>
<feature type="region of interest" description="Disordered" evidence="6">
    <location>
        <begin position="483"/>
        <end position="554"/>
    </location>
</feature>
<evidence type="ECO:0000256" key="4">
    <source>
        <dbReference type="PROSITE-ProRule" id="PRU00192"/>
    </source>
</evidence>
<sequence length="1593" mass="173366">MEEVGVVLSEIAEQALQRARCFASAIGVSLVAAFQTRRESWPSNAGAATPPLPPVRDAQAKQTLRTLSGHSSHLSIGQEYPIGVLILSLDGGRGSTVSRMNTEEMFELRAQFSEQLKCLDSKLDLDVTVMSELHEFYRRRALVEQDYSDALAKLVNSLKHKHSNETGKRPNWANYTTTTLWNTLLGTTLRLSDAHATLSEIFGKHMVQRLADMDEDANRLHKQCREMMVRCQEKVFANITKLQSDQRDYGQRQSTQLDADRICKRSEEKLTAALDYIQSKKKEPEKSQKFRRAQADYNQKYQAYENTVLATNHARNEYLIQLCAANQSIHRYFTDEVSDILDCMSCGLHNSLARAAMMHLSCEESVKNCHGSVGEMINRNITALDWRADKATFLRRNEVAFSRPPTFSFLPFKDDCESEVIAVPPLRDSLAATAADLRANLDQLKASTEEAWNNLQDIEKKLLVLINQNDYDVSELFADPTLSGRRRRRRSVSPVNGESGRPVPPSPAANTGGPAAAASYTSLNKGSGGGNTPLSSSLPPEEMGSEASVGSSGTEIQPGLYLAMRNAYREQRIREERIYMERFSAYTQEMHRCVVMQAKLAEIERALANHQSAASLKTTKRPPPLHPHLLLSPSVQLQCSSCLSANSGDGGGDASLVVTASTPSSETASKTPFGSPPPPPPPATSPPPTFIPSTTGATAVQPATLVKIAPRRVLQVPNVGRPKLFGGTIDEYVTKTGEQIPRVMLSCIRVINLYGMHHQGVFRVPGSQAEITNFKAAFEYGEDPLVGLSDARDINSTAGLLKLYFRELGEPPFPKEVFIELVKTVREKRDSEECVDRLASIVSCGLSHSVFIVMRYLFAFLNHLAEYSDENMMDPYNLAICFGPTLMPPPPDLDQVEFQSNVNDVVKMCINHHRRIFDPTVPGAYYEKFAAYASAVPPVLPRTIASEAVKKACSLRHQAATPTTATATPITSQEASESGSQRNPHRPGTNASGLASTVDISQKAGGKQAGFSSSMDRLSIDDGLDDDNDDESDSDIEDEPISLWQEFTRSLHLLNDDDPHPLHATALASFVGASTRELSFQRGAELLLYRRLNEHWWEGQAATEPDGPRYLVPHLYVKLLVEGTTLAPIPARVPNTTASAATDESAGGVDDDAPPVSKFTPTTAPAASSPPKKPPRHPVDDESISPPSVITLVPALATPYPVVTTSDSHKGKLSASTGSRSITPPTDCRIETGAADVGTLPEMDKKEPAINDKEIDYIKSYTPTDENEISDERELASTPSSSSSSSSLTTRSMNNSPPPASPQRRAGSRCSWAGAPIPSPSAAPVASTVPGLETLPEDRLANIKPSLRSPTTESTEATEHFSTSNGSLNDVDSALAEVMRGMANLEKDRSQGPKVNTTAAQRSRELEQKMRLPSAAKHTSDLVLGLPDRPKPPNWGRNPSKSKEEDFSGPIKNAADTFAEQAGGTVRKRVSSQLAHFPEPSKPLTTSTSLSNDLGRSESAPKPVAASATWWSTRKLISQTEGEDRDNVMSKSFVSENKSVEKENVTTTSATDSPVPIKRGSIAARVAAFEASTNSGSATGSTSSARPSWVKKT</sequence>
<evidence type="ECO:0000313" key="10">
    <source>
        <dbReference type="EMBL" id="KAL5108683.1"/>
    </source>
</evidence>
<name>A0ABR4QH92_9CEST</name>
<evidence type="ECO:0000256" key="5">
    <source>
        <dbReference type="PROSITE-ProRule" id="PRU01077"/>
    </source>
</evidence>
<evidence type="ECO:0000256" key="6">
    <source>
        <dbReference type="SAM" id="MobiDB-lite"/>
    </source>
</evidence>
<dbReference type="PROSITE" id="PS50238">
    <property type="entry name" value="RHOGAP"/>
    <property type="match status" value="1"/>
</dbReference>
<dbReference type="PANTHER" id="PTHR14166">
    <property type="entry name" value="SLIT-ROBO RHO GTPASE ACTIVATING PROTEIN"/>
    <property type="match status" value="1"/>
</dbReference>
<dbReference type="InterPro" id="IPR027267">
    <property type="entry name" value="AH/BAR_dom_sf"/>
</dbReference>
<organism evidence="10 11">
    <name type="scientific">Taenia crassiceps</name>
    <dbReference type="NCBI Taxonomy" id="6207"/>
    <lineage>
        <taxon>Eukaryota</taxon>
        <taxon>Metazoa</taxon>
        <taxon>Spiralia</taxon>
        <taxon>Lophotrochozoa</taxon>
        <taxon>Platyhelminthes</taxon>
        <taxon>Cestoda</taxon>
        <taxon>Eucestoda</taxon>
        <taxon>Cyclophyllidea</taxon>
        <taxon>Taeniidae</taxon>
        <taxon>Taenia</taxon>
    </lineage>
</organism>
<dbReference type="SUPFAM" id="SSF48350">
    <property type="entry name" value="GTPase activation domain, GAP"/>
    <property type="match status" value="1"/>
</dbReference>
<feature type="region of interest" description="Disordered" evidence="6">
    <location>
        <begin position="653"/>
        <end position="695"/>
    </location>
</feature>
<evidence type="ECO:0000256" key="2">
    <source>
        <dbReference type="ARBA" id="ARBA00022468"/>
    </source>
</evidence>
<evidence type="ECO:0000256" key="3">
    <source>
        <dbReference type="ARBA" id="ARBA00023054"/>
    </source>
</evidence>
<dbReference type="InterPro" id="IPR036028">
    <property type="entry name" value="SH3-like_dom_sf"/>
</dbReference>
<feature type="region of interest" description="Disordered" evidence="6">
    <location>
        <begin position="1570"/>
        <end position="1593"/>
    </location>
</feature>
<reference evidence="10 11" key="1">
    <citation type="journal article" date="2022" name="Front. Cell. Infect. Microbiol.">
        <title>The Genomes of Two Strains of Taenia crassiceps the Animal Model for the Study of Human Cysticercosis.</title>
        <authorList>
            <person name="Bobes R.J."/>
            <person name="Estrada K."/>
            <person name="Rios-Valencia D.G."/>
            <person name="Calderon-Gallegos A."/>
            <person name="de la Torre P."/>
            <person name="Carrero J.C."/>
            <person name="Sanchez-Flores A."/>
            <person name="Laclette J.P."/>
        </authorList>
    </citation>
    <scope>NUCLEOTIDE SEQUENCE [LARGE SCALE GENOMIC DNA]</scope>
    <source>
        <strain evidence="10">WFUcys</strain>
    </source>
</reference>
<dbReference type="SUPFAM" id="SSF50044">
    <property type="entry name" value="SH3-domain"/>
    <property type="match status" value="1"/>
</dbReference>
<dbReference type="Pfam" id="PF00620">
    <property type="entry name" value="RhoGAP"/>
    <property type="match status" value="1"/>
</dbReference>
<dbReference type="SMART" id="SM00324">
    <property type="entry name" value="RhoGAP"/>
    <property type="match status" value="1"/>
</dbReference>
<feature type="compositionally biased region" description="Basic and acidic residues" evidence="6">
    <location>
        <begin position="1242"/>
        <end position="1257"/>
    </location>
</feature>
<feature type="compositionally biased region" description="Low complexity" evidence="6">
    <location>
        <begin position="1311"/>
        <end position="1327"/>
    </location>
</feature>
<dbReference type="Pfam" id="PF00018">
    <property type="entry name" value="SH3_1"/>
    <property type="match status" value="1"/>
</dbReference>
<keyword evidence="1 4" id="KW-0728">SH3 domain</keyword>
<dbReference type="EMBL" id="JAKROA010000003">
    <property type="protein sequence ID" value="KAL5108683.1"/>
    <property type="molecule type" value="Genomic_DNA"/>
</dbReference>
<feature type="compositionally biased region" description="Polar residues" evidence="6">
    <location>
        <begin position="970"/>
        <end position="982"/>
    </location>
</feature>
<feature type="compositionally biased region" description="Acidic residues" evidence="6">
    <location>
        <begin position="1022"/>
        <end position="1040"/>
    </location>
</feature>
<dbReference type="Gene3D" id="1.10.555.10">
    <property type="entry name" value="Rho GTPase activation protein"/>
    <property type="match status" value="1"/>
</dbReference>
<feature type="compositionally biased region" description="Polar residues" evidence="6">
    <location>
        <begin position="658"/>
        <end position="670"/>
    </location>
</feature>
<feature type="compositionally biased region" description="Low complexity" evidence="6">
    <location>
        <begin position="508"/>
        <end position="519"/>
    </location>
</feature>
<gene>
    <name evidence="10" type="ORF">TcWFU_003131</name>
</gene>